<evidence type="ECO:0000256" key="1">
    <source>
        <dbReference type="SAM" id="MobiDB-lite"/>
    </source>
</evidence>
<keyword evidence="2" id="KW-0472">Membrane</keyword>
<gene>
    <name evidence="3" type="ORF">ABVK25_005138</name>
</gene>
<feature type="region of interest" description="Disordered" evidence="1">
    <location>
        <begin position="88"/>
        <end position="116"/>
    </location>
</feature>
<dbReference type="Proteomes" id="UP001590951">
    <property type="component" value="Unassembled WGS sequence"/>
</dbReference>
<evidence type="ECO:0000256" key="2">
    <source>
        <dbReference type="SAM" id="Phobius"/>
    </source>
</evidence>
<dbReference type="EMBL" id="JBHFEH010000015">
    <property type="protein sequence ID" value="KAL2054390.1"/>
    <property type="molecule type" value="Genomic_DNA"/>
</dbReference>
<keyword evidence="2" id="KW-1133">Transmembrane helix</keyword>
<proteinExistence type="predicted"/>
<reference evidence="3 4" key="1">
    <citation type="submission" date="2024-09" db="EMBL/GenBank/DDBJ databases">
        <title>Rethinking Asexuality: The Enigmatic Case of Functional Sexual Genes in Lepraria (Stereocaulaceae).</title>
        <authorList>
            <person name="Doellman M."/>
            <person name="Sun Y."/>
            <person name="Barcenas-Pena A."/>
            <person name="Lumbsch H.T."/>
            <person name="Grewe F."/>
        </authorList>
    </citation>
    <scope>NUCLEOTIDE SEQUENCE [LARGE SCALE GENOMIC DNA]</scope>
    <source>
        <strain evidence="3 4">Grewe 0041</strain>
    </source>
</reference>
<comment type="caution">
    <text evidence="3">The sequence shown here is derived from an EMBL/GenBank/DDBJ whole genome shotgun (WGS) entry which is preliminary data.</text>
</comment>
<accession>A0ABR4B9V4</accession>
<evidence type="ECO:0000313" key="3">
    <source>
        <dbReference type="EMBL" id="KAL2054390.1"/>
    </source>
</evidence>
<keyword evidence="4" id="KW-1185">Reference proteome</keyword>
<keyword evidence="2" id="KW-0812">Transmembrane</keyword>
<protein>
    <submittedName>
        <fullName evidence="3">Uncharacterized protein</fullName>
    </submittedName>
</protein>
<sequence>MECPYAFAHLRSPEVRANFKDHSAIPLESLSALSPRASISTSFVTRKPGNPSHIIMTLSTETIIAIAGVLLSLPPAVLALRGLLKSRKANPPTAIGTPQRQGPKDFRPGLVPRATV</sequence>
<organism evidence="3 4">
    <name type="scientific">Lepraria finkii</name>
    <dbReference type="NCBI Taxonomy" id="1340010"/>
    <lineage>
        <taxon>Eukaryota</taxon>
        <taxon>Fungi</taxon>
        <taxon>Dikarya</taxon>
        <taxon>Ascomycota</taxon>
        <taxon>Pezizomycotina</taxon>
        <taxon>Lecanoromycetes</taxon>
        <taxon>OSLEUM clade</taxon>
        <taxon>Lecanoromycetidae</taxon>
        <taxon>Lecanorales</taxon>
        <taxon>Lecanorineae</taxon>
        <taxon>Stereocaulaceae</taxon>
        <taxon>Lepraria</taxon>
    </lineage>
</organism>
<feature type="transmembrane region" description="Helical" evidence="2">
    <location>
        <begin position="54"/>
        <end position="80"/>
    </location>
</feature>
<evidence type="ECO:0000313" key="4">
    <source>
        <dbReference type="Proteomes" id="UP001590951"/>
    </source>
</evidence>
<name>A0ABR4B9V4_9LECA</name>